<dbReference type="EMBL" id="CAEZSE010000100">
    <property type="protein sequence ID" value="CAB4536384.1"/>
    <property type="molecule type" value="Genomic_DNA"/>
</dbReference>
<feature type="region of interest" description="Disordered" evidence="1">
    <location>
        <begin position="1"/>
        <end position="38"/>
    </location>
</feature>
<gene>
    <name evidence="2" type="ORF">UFOPK1353_00683</name>
</gene>
<name>A0A6J6BCI4_9ZZZZ</name>
<accession>A0A6J6BCI4</accession>
<sequence>MNSGLVSKALSNIKPIPKKTPTLTAISTPRPRESCEETVARATGLRVGNNFNADP</sequence>
<evidence type="ECO:0000256" key="1">
    <source>
        <dbReference type="SAM" id="MobiDB-lite"/>
    </source>
</evidence>
<evidence type="ECO:0000313" key="2">
    <source>
        <dbReference type="EMBL" id="CAB4536384.1"/>
    </source>
</evidence>
<dbReference type="AlphaFoldDB" id="A0A6J6BCI4"/>
<reference evidence="2" key="1">
    <citation type="submission" date="2020-05" db="EMBL/GenBank/DDBJ databases">
        <authorList>
            <person name="Chiriac C."/>
            <person name="Salcher M."/>
            <person name="Ghai R."/>
            <person name="Kavagutti S V."/>
        </authorList>
    </citation>
    <scope>NUCLEOTIDE SEQUENCE</scope>
</reference>
<proteinExistence type="predicted"/>
<organism evidence="2">
    <name type="scientific">freshwater metagenome</name>
    <dbReference type="NCBI Taxonomy" id="449393"/>
    <lineage>
        <taxon>unclassified sequences</taxon>
        <taxon>metagenomes</taxon>
        <taxon>ecological metagenomes</taxon>
    </lineage>
</organism>
<protein>
    <submittedName>
        <fullName evidence="2">Unannotated protein</fullName>
    </submittedName>
</protein>